<keyword evidence="2" id="KW-1185">Reference proteome</keyword>
<reference evidence="1 2" key="1">
    <citation type="submission" date="2019-07" db="EMBL/GenBank/DDBJ databases">
        <title>Annotation for the trematode Paragonimus westermani.</title>
        <authorList>
            <person name="Choi Y.-J."/>
        </authorList>
    </citation>
    <scope>NUCLEOTIDE SEQUENCE [LARGE SCALE GENOMIC DNA]</scope>
    <source>
        <strain evidence="1">180907_Pwestermani</strain>
    </source>
</reference>
<evidence type="ECO:0000313" key="2">
    <source>
        <dbReference type="Proteomes" id="UP000699462"/>
    </source>
</evidence>
<dbReference type="GO" id="GO:0003677">
    <property type="term" value="F:DNA binding"/>
    <property type="evidence" value="ECO:0007669"/>
    <property type="project" value="InterPro"/>
</dbReference>
<dbReference type="SUPFAM" id="SSF48371">
    <property type="entry name" value="ARM repeat"/>
    <property type="match status" value="1"/>
</dbReference>
<feature type="non-terminal residue" evidence="1">
    <location>
        <position position="1"/>
    </location>
</feature>
<dbReference type="EMBL" id="JTDF01003175">
    <property type="protein sequence ID" value="KAF8568015.1"/>
    <property type="molecule type" value="Genomic_DNA"/>
</dbReference>
<name>A0A8T0DJH2_9TREM</name>
<dbReference type="InterPro" id="IPR016024">
    <property type="entry name" value="ARM-type_fold"/>
</dbReference>
<dbReference type="PANTHER" id="PTHR36498:SF1">
    <property type="entry name" value="TATA-BINDING PROTEIN-ASSOCIATED FACTOR 172"/>
    <property type="match status" value="1"/>
</dbReference>
<evidence type="ECO:0000313" key="1">
    <source>
        <dbReference type="EMBL" id="KAF8568015.1"/>
    </source>
</evidence>
<comment type="caution">
    <text evidence="1">The sequence shown here is derived from an EMBL/GenBank/DDBJ whole genome shotgun (WGS) entry which is preliminary data.</text>
</comment>
<dbReference type="PANTHER" id="PTHR36498">
    <property type="entry name" value="TATA-BINDING PROTEIN-ASSOCIATED FACTOR 172"/>
    <property type="match status" value="1"/>
</dbReference>
<dbReference type="OrthoDB" id="10252227at2759"/>
<dbReference type="GO" id="GO:0017025">
    <property type="term" value="F:TBP-class protein binding"/>
    <property type="evidence" value="ECO:0007669"/>
    <property type="project" value="InterPro"/>
</dbReference>
<dbReference type="GO" id="GO:0016887">
    <property type="term" value="F:ATP hydrolysis activity"/>
    <property type="evidence" value="ECO:0007669"/>
    <property type="project" value="InterPro"/>
</dbReference>
<accession>A0A8T0DJH2</accession>
<proteinExistence type="predicted"/>
<protein>
    <submittedName>
        <fullName evidence="1">Uncharacterized protein</fullName>
    </submittedName>
</protein>
<organism evidence="1 2">
    <name type="scientific">Paragonimus westermani</name>
    <dbReference type="NCBI Taxonomy" id="34504"/>
    <lineage>
        <taxon>Eukaryota</taxon>
        <taxon>Metazoa</taxon>
        <taxon>Spiralia</taxon>
        <taxon>Lophotrochozoa</taxon>
        <taxon>Platyhelminthes</taxon>
        <taxon>Trematoda</taxon>
        <taxon>Digenea</taxon>
        <taxon>Plagiorchiida</taxon>
        <taxon>Troglotremata</taxon>
        <taxon>Troglotrematidae</taxon>
        <taxon>Paragonimus</taxon>
    </lineage>
</organism>
<dbReference type="AlphaFoldDB" id="A0A8T0DJH2"/>
<dbReference type="InterPro" id="IPR044972">
    <property type="entry name" value="Mot1"/>
</dbReference>
<dbReference type="Proteomes" id="UP000699462">
    <property type="component" value="Unassembled WGS sequence"/>
</dbReference>
<sequence length="164" mass="18012">RLDRLFSLLENCPNASLRTAAAEQLGELVQVLPSNMENVFARLLPLLRSRNWVSRLAAADVIRSIVRHLPTWDPTTSAVTHGVTLMCSEVNGFLSLADLRLDRILAQGARLYSMDARELERLSSKTRTGDAVDFASSTVSNEGDCPLPSALDASLAVFYTHTQL</sequence>
<gene>
    <name evidence="1" type="ORF">P879_07515</name>
</gene>
<dbReference type="Gene3D" id="1.25.10.10">
    <property type="entry name" value="Leucine-rich Repeat Variant"/>
    <property type="match status" value="1"/>
</dbReference>
<dbReference type="InterPro" id="IPR011989">
    <property type="entry name" value="ARM-like"/>
</dbReference>